<organism evidence="9 10">
    <name type="scientific">Aeromicrobium endophyticum</name>
    <dbReference type="NCBI Taxonomy" id="2292704"/>
    <lineage>
        <taxon>Bacteria</taxon>
        <taxon>Bacillati</taxon>
        <taxon>Actinomycetota</taxon>
        <taxon>Actinomycetes</taxon>
        <taxon>Propionibacteriales</taxon>
        <taxon>Nocardioidaceae</taxon>
        <taxon>Aeromicrobium</taxon>
    </lineage>
</organism>
<comment type="subcellular location">
    <subcellularLocation>
        <location evidence="1">Cell membrane</location>
        <topology evidence="1">Multi-pass membrane protein</topology>
    </subcellularLocation>
</comment>
<dbReference type="GO" id="GO:0005886">
    <property type="term" value="C:plasma membrane"/>
    <property type="evidence" value="ECO:0007669"/>
    <property type="project" value="UniProtKB-SubCell"/>
</dbReference>
<evidence type="ECO:0000256" key="7">
    <source>
        <dbReference type="SAM" id="Phobius"/>
    </source>
</evidence>
<feature type="transmembrane region" description="Helical" evidence="7">
    <location>
        <begin position="171"/>
        <end position="188"/>
    </location>
</feature>
<evidence type="ECO:0000256" key="3">
    <source>
        <dbReference type="ARBA" id="ARBA00022475"/>
    </source>
</evidence>
<feature type="transmembrane region" description="Helical" evidence="7">
    <location>
        <begin position="143"/>
        <end position="165"/>
    </location>
</feature>
<keyword evidence="5 7" id="KW-1133">Transmembrane helix</keyword>
<protein>
    <submittedName>
        <fullName evidence="9">DedA family protein</fullName>
    </submittedName>
</protein>
<keyword evidence="6 7" id="KW-0472">Membrane</keyword>
<keyword evidence="10" id="KW-1185">Reference proteome</keyword>
<comment type="caution">
    <text evidence="9">The sequence shown here is derived from an EMBL/GenBank/DDBJ whole genome shotgun (WGS) entry which is preliminary data.</text>
</comment>
<dbReference type="Proteomes" id="UP000265581">
    <property type="component" value="Unassembled WGS sequence"/>
</dbReference>
<dbReference type="RefSeq" id="WP_119702407.1">
    <property type="nucleotide sequence ID" value="NZ_JBHSOI010000001.1"/>
</dbReference>
<proteinExistence type="inferred from homology"/>
<dbReference type="PANTHER" id="PTHR42709">
    <property type="entry name" value="ALKALINE PHOSPHATASE LIKE PROTEIN"/>
    <property type="match status" value="1"/>
</dbReference>
<name>A0A371P8Q7_9ACTN</name>
<sequence>MLDGVNDVILDLAGSPWVYLVVFAFVAVDAFVPPVPSESALVALAAVSVSSGDPDLLLLGLVAVAGALVGDNTAYGIGRRLGTDRFAILRKPKAVELIERAERELDKRAATLILTARYIPVGRVAVNVTAGATRFPYRRFLPLAVLAAVSWAAYNIGIGVVAGSWVRDNPLLGAAAAIVFALIVGVVIDKIMARHRQSSQDASDRPTS</sequence>
<comment type="similarity">
    <text evidence="2">Belongs to the DedA family.</text>
</comment>
<evidence type="ECO:0000256" key="1">
    <source>
        <dbReference type="ARBA" id="ARBA00004651"/>
    </source>
</evidence>
<evidence type="ECO:0000256" key="6">
    <source>
        <dbReference type="ARBA" id="ARBA00023136"/>
    </source>
</evidence>
<reference evidence="9 10" key="1">
    <citation type="submission" date="2018-08" db="EMBL/GenBank/DDBJ databases">
        <title>Aeromicrobium sp. M2KJ-4, whole genome shotgun sequence.</title>
        <authorList>
            <person name="Tuo L."/>
        </authorList>
    </citation>
    <scope>NUCLEOTIDE SEQUENCE [LARGE SCALE GENOMIC DNA]</scope>
    <source>
        <strain evidence="9 10">M2KJ-4</strain>
    </source>
</reference>
<feature type="domain" description="VTT" evidence="8">
    <location>
        <begin position="35"/>
        <end position="159"/>
    </location>
</feature>
<dbReference type="OrthoDB" id="162303at2"/>
<dbReference type="PANTHER" id="PTHR42709:SF6">
    <property type="entry name" value="UNDECAPRENYL PHOSPHATE TRANSPORTER A"/>
    <property type="match status" value="1"/>
</dbReference>
<evidence type="ECO:0000259" key="8">
    <source>
        <dbReference type="Pfam" id="PF09335"/>
    </source>
</evidence>
<dbReference type="InterPro" id="IPR032816">
    <property type="entry name" value="VTT_dom"/>
</dbReference>
<keyword evidence="3" id="KW-1003">Cell membrane</keyword>
<evidence type="ECO:0000256" key="5">
    <source>
        <dbReference type="ARBA" id="ARBA00022989"/>
    </source>
</evidence>
<dbReference type="EMBL" id="QUBR01000001">
    <property type="protein sequence ID" value="REK72275.1"/>
    <property type="molecule type" value="Genomic_DNA"/>
</dbReference>
<dbReference type="InterPro" id="IPR051311">
    <property type="entry name" value="DedA_domain"/>
</dbReference>
<evidence type="ECO:0000256" key="4">
    <source>
        <dbReference type="ARBA" id="ARBA00022692"/>
    </source>
</evidence>
<evidence type="ECO:0000313" key="10">
    <source>
        <dbReference type="Proteomes" id="UP000265581"/>
    </source>
</evidence>
<feature type="transmembrane region" description="Helical" evidence="7">
    <location>
        <begin position="56"/>
        <end position="77"/>
    </location>
</feature>
<feature type="transmembrane region" description="Helical" evidence="7">
    <location>
        <begin position="17"/>
        <end position="36"/>
    </location>
</feature>
<evidence type="ECO:0000256" key="2">
    <source>
        <dbReference type="ARBA" id="ARBA00010792"/>
    </source>
</evidence>
<accession>A0A371P8Q7</accession>
<gene>
    <name evidence="9" type="ORF">DX116_01125</name>
</gene>
<dbReference type="Pfam" id="PF09335">
    <property type="entry name" value="VTT_dom"/>
    <property type="match status" value="1"/>
</dbReference>
<keyword evidence="4 7" id="KW-0812">Transmembrane</keyword>
<dbReference type="AlphaFoldDB" id="A0A371P8Q7"/>
<evidence type="ECO:0000313" key="9">
    <source>
        <dbReference type="EMBL" id="REK72275.1"/>
    </source>
</evidence>